<evidence type="ECO:0000313" key="3">
    <source>
        <dbReference type="EMBL" id="GIJ83903.1"/>
    </source>
</evidence>
<dbReference type="EMBL" id="BHVY01000002">
    <property type="protein sequence ID" value="GIJ83903.1"/>
    <property type="molecule type" value="Genomic_DNA"/>
</dbReference>
<organism evidence="3 4">
    <name type="scientific">Aspergillus pseudoviridinutans</name>
    <dbReference type="NCBI Taxonomy" id="1517512"/>
    <lineage>
        <taxon>Eukaryota</taxon>
        <taxon>Fungi</taxon>
        <taxon>Dikarya</taxon>
        <taxon>Ascomycota</taxon>
        <taxon>Pezizomycotina</taxon>
        <taxon>Eurotiomycetes</taxon>
        <taxon>Eurotiomycetidae</taxon>
        <taxon>Eurotiales</taxon>
        <taxon>Aspergillaceae</taxon>
        <taxon>Aspergillus</taxon>
        <taxon>Aspergillus subgen. Fumigati</taxon>
    </lineage>
</organism>
<evidence type="ECO:0000256" key="2">
    <source>
        <dbReference type="SAM" id="SignalP"/>
    </source>
</evidence>
<keyword evidence="1" id="KW-1133">Transmembrane helix</keyword>
<dbReference type="Proteomes" id="UP001043456">
    <property type="component" value="Unassembled WGS sequence"/>
</dbReference>
<proteinExistence type="predicted"/>
<keyword evidence="4" id="KW-1185">Reference proteome</keyword>
<gene>
    <name evidence="3" type="ORF">Asppvi_002734</name>
</gene>
<keyword evidence="1" id="KW-0472">Membrane</keyword>
<reference evidence="3 4" key="1">
    <citation type="submission" date="2018-10" db="EMBL/GenBank/DDBJ databases">
        <title>Pan-genome distribution and transcriptional activeness of fungal secondary metabolism genes in Aspergillus section Fumigati.</title>
        <authorList>
            <person name="Takahashi H."/>
            <person name="Umemura M."/>
            <person name="Ninomiya A."/>
            <person name="Kusuya Y."/>
            <person name="Urayama S."/>
            <person name="Shimizu M."/>
            <person name="Watanabe A."/>
            <person name="Kamei K."/>
            <person name="Yaguchi T."/>
            <person name="Hagiwara D."/>
        </authorList>
    </citation>
    <scope>NUCLEOTIDE SEQUENCE [LARGE SCALE GENOMIC DNA]</scope>
    <source>
        <strain evidence="3 4">IFM 55266</strain>
    </source>
</reference>
<feature type="transmembrane region" description="Helical" evidence="1">
    <location>
        <begin position="30"/>
        <end position="47"/>
    </location>
</feature>
<name>A0A9P3ESC6_9EURO</name>
<keyword evidence="1" id="KW-0812">Transmembrane</keyword>
<protein>
    <submittedName>
        <fullName evidence="3">Uncharacterized protein</fullName>
    </submittedName>
</protein>
<dbReference type="OrthoDB" id="4161406at2759"/>
<sequence>MHAKTLAAGLAVAALSLIPSCPAPPLAGMIIVNLAAPLAGNLIYIGLKSGGVGSRKRDAEATIEGFDDLEKRQSWPGVPDYNIKMCHDANVGRTVTVRETSDNSLRVENVAPECMNLATLFTEQGTPVPCGSACLDYVNLSADDKQKLMDIVNNLLRG</sequence>
<feature type="signal peptide" evidence="2">
    <location>
        <begin position="1"/>
        <end position="23"/>
    </location>
</feature>
<accession>A0A9P3ESC6</accession>
<dbReference type="AlphaFoldDB" id="A0A9P3ESC6"/>
<feature type="chain" id="PRO_5040176493" evidence="2">
    <location>
        <begin position="24"/>
        <end position="158"/>
    </location>
</feature>
<evidence type="ECO:0000313" key="4">
    <source>
        <dbReference type="Proteomes" id="UP001043456"/>
    </source>
</evidence>
<dbReference type="RefSeq" id="XP_043154650.1">
    <property type="nucleotide sequence ID" value="XM_043298715.1"/>
</dbReference>
<dbReference type="GeneID" id="67001346"/>
<keyword evidence="2" id="KW-0732">Signal</keyword>
<comment type="caution">
    <text evidence="3">The sequence shown here is derived from an EMBL/GenBank/DDBJ whole genome shotgun (WGS) entry which is preliminary data.</text>
</comment>
<evidence type="ECO:0000256" key="1">
    <source>
        <dbReference type="SAM" id="Phobius"/>
    </source>
</evidence>